<evidence type="ECO:0000259" key="5">
    <source>
        <dbReference type="Pfam" id="PF24568"/>
    </source>
</evidence>
<evidence type="ECO:0000256" key="2">
    <source>
        <dbReference type="SAM" id="Coils"/>
    </source>
</evidence>
<dbReference type="Proteomes" id="UP000254664">
    <property type="component" value="Unassembled WGS sequence"/>
</dbReference>
<evidence type="ECO:0000256" key="1">
    <source>
        <dbReference type="ARBA" id="ARBA00022729"/>
    </source>
</evidence>
<dbReference type="Pfam" id="PF01551">
    <property type="entry name" value="Peptidase_M23"/>
    <property type="match status" value="1"/>
</dbReference>
<keyword evidence="7" id="KW-1185">Reference proteome</keyword>
<dbReference type="SUPFAM" id="SSF51261">
    <property type="entry name" value="Duplicated hybrid motif"/>
    <property type="match status" value="1"/>
</dbReference>
<evidence type="ECO:0000313" key="7">
    <source>
        <dbReference type="Proteomes" id="UP000254664"/>
    </source>
</evidence>
<evidence type="ECO:0000256" key="3">
    <source>
        <dbReference type="SAM" id="MobiDB-lite"/>
    </source>
</evidence>
<reference evidence="6 7" key="1">
    <citation type="submission" date="2018-06" db="EMBL/GenBank/DDBJ databases">
        <authorList>
            <consortium name="Pathogen Informatics"/>
            <person name="Doyle S."/>
        </authorList>
    </citation>
    <scope>NUCLEOTIDE SEQUENCE [LARGE SCALE GENOMIC DNA]</scope>
    <source>
        <strain evidence="6 7">NCTC9836</strain>
    </source>
</reference>
<protein>
    <submittedName>
        <fullName evidence="6">Cell wall-binding protein</fullName>
    </submittedName>
</protein>
<dbReference type="PANTHER" id="PTHR21666">
    <property type="entry name" value="PEPTIDASE-RELATED"/>
    <property type="match status" value="1"/>
</dbReference>
<dbReference type="Gene3D" id="6.10.250.3150">
    <property type="match status" value="1"/>
</dbReference>
<keyword evidence="2" id="KW-0175">Coiled coil</keyword>
<dbReference type="EMBL" id="UFWZ01000001">
    <property type="protein sequence ID" value="SUY47856.1"/>
    <property type="molecule type" value="Genomic_DNA"/>
</dbReference>
<gene>
    <name evidence="6" type="primary">spoIIQ_2</name>
    <name evidence="6" type="ORF">NCTC9836_02199</name>
</gene>
<accession>A0A381JBP8</accession>
<dbReference type="OrthoDB" id="9809488at2"/>
<dbReference type="Gene3D" id="2.70.70.10">
    <property type="entry name" value="Glucose Permease (Domain IIA)"/>
    <property type="match status" value="1"/>
</dbReference>
<evidence type="ECO:0000313" key="6">
    <source>
        <dbReference type="EMBL" id="SUY47856.1"/>
    </source>
</evidence>
<dbReference type="InterPro" id="IPR016047">
    <property type="entry name" value="M23ase_b-sheet_dom"/>
</dbReference>
<organism evidence="6 7">
    <name type="scientific">Clostridium putrefaciens</name>
    <dbReference type="NCBI Taxonomy" id="99675"/>
    <lineage>
        <taxon>Bacteria</taxon>
        <taxon>Bacillati</taxon>
        <taxon>Bacillota</taxon>
        <taxon>Clostridia</taxon>
        <taxon>Eubacteriales</taxon>
        <taxon>Clostridiaceae</taxon>
        <taxon>Clostridium</taxon>
    </lineage>
</organism>
<feature type="region of interest" description="Disordered" evidence="3">
    <location>
        <begin position="299"/>
        <end position="322"/>
    </location>
</feature>
<dbReference type="PANTHER" id="PTHR21666:SF270">
    <property type="entry name" value="MUREIN HYDROLASE ACTIVATOR ENVC"/>
    <property type="match status" value="1"/>
</dbReference>
<dbReference type="InterPro" id="IPR057309">
    <property type="entry name" value="PcsB_CC"/>
</dbReference>
<dbReference type="InterPro" id="IPR050570">
    <property type="entry name" value="Cell_wall_metabolism_enzyme"/>
</dbReference>
<proteinExistence type="predicted"/>
<feature type="coiled-coil region" evidence="2">
    <location>
        <begin position="187"/>
        <end position="228"/>
    </location>
</feature>
<dbReference type="InterPro" id="IPR011055">
    <property type="entry name" value="Dup_hybrid_motif"/>
</dbReference>
<evidence type="ECO:0000259" key="4">
    <source>
        <dbReference type="Pfam" id="PF01551"/>
    </source>
</evidence>
<dbReference type="CDD" id="cd12797">
    <property type="entry name" value="M23_peptidase"/>
    <property type="match status" value="1"/>
</dbReference>
<sequence>MGVVKLNKGDGFLFKKKYLCIFISVSLLFTTVNVVYAAPSYVNKKENEIQENNKKIKELENRNKEIPKIQYDLKVDLNSLQNKLQEKEKQLEDIKSKISHYENEIAKIEENVSLISKDIKETEDMINKKTEEIKKREEEEKEKEEILGQRLRGMYINNPTDAILKAILDSGDFGDLISRVNNISRMIKLDKELIEEVRSMKENLESERKGLEEEKNNLDKKMILLSVNKEKVKSTQKELLTEKDNGQRIISDLNIIEENKKLTINKLEKEKSSNEQDVSKLVQFNDKARQQIDSFIKEQINSKPEEKAPLKDNNQGNSSGFIRPVGGSITNGFGERIHPITGAKGMHHGVDIAVGRGTSIKAAQSGTVITATYNNIYGNMIILSHGNGVQTVYAHAESLNVSSGQQVKQGQVIAQVGSTGISTGPHLHFEVRINGSVVNPMSYIQ</sequence>
<keyword evidence="1" id="KW-0732">Signal</keyword>
<dbReference type="SUPFAM" id="SSF57997">
    <property type="entry name" value="Tropomyosin"/>
    <property type="match status" value="1"/>
</dbReference>
<name>A0A381JBP8_9CLOT</name>
<dbReference type="GO" id="GO:0004222">
    <property type="term" value="F:metalloendopeptidase activity"/>
    <property type="evidence" value="ECO:0007669"/>
    <property type="project" value="TreeGrafter"/>
</dbReference>
<feature type="coiled-coil region" evidence="2">
    <location>
        <begin position="42"/>
        <end position="149"/>
    </location>
</feature>
<feature type="domain" description="Peptidoglycan hydrolase PcsB coiled-coil" evidence="5">
    <location>
        <begin position="133"/>
        <end position="206"/>
    </location>
</feature>
<feature type="domain" description="M23ase beta-sheet core" evidence="4">
    <location>
        <begin position="346"/>
        <end position="440"/>
    </location>
</feature>
<dbReference type="Pfam" id="PF24568">
    <property type="entry name" value="CC_PcsB"/>
    <property type="match status" value="1"/>
</dbReference>
<dbReference type="AlphaFoldDB" id="A0A381JBP8"/>